<dbReference type="AlphaFoldDB" id="G3TLN4"/>
<protein>
    <submittedName>
        <fullName evidence="4">Protein phosphatase 2C like domain containing 1</fullName>
    </submittedName>
</protein>
<name>G3TLN4_LOXAF</name>
<evidence type="ECO:0000313" key="5">
    <source>
        <dbReference type="Proteomes" id="UP000007646"/>
    </source>
</evidence>
<dbReference type="HOGENOM" id="CLU_023323_0_0_1"/>
<feature type="domain" description="PPM-type phosphatase" evidence="3">
    <location>
        <begin position="169"/>
        <end position="620"/>
    </location>
</feature>
<dbReference type="SUPFAM" id="SSF81606">
    <property type="entry name" value="PP2C-like"/>
    <property type="match status" value="1"/>
</dbReference>
<dbReference type="GO" id="GO:0004722">
    <property type="term" value="F:protein serine/threonine phosphatase activity"/>
    <property type="evidence" value="ECO:0007669"/>
    <property type="project" value="InterPro"/>
</dbReference>
<dbReference type="PANTHER" id="PTHR13832:SF837">
    <property type="entry name" value="PROTEIN PHOSPHATASE 2C-LIKE DOMAIN-CONTAINING PROTEIN 1"/>
    <property type="match status" value="1"/>
</dbReference>
<dbReference type="InterPro" id="IPR036457">
    <property type="entry name" value="PPM-type-like_dom_sf"/>
</dbReference>
<dbReference type="eggNOG" id="KOG0698">
    <property type="taxonomic scope" value="Eukaryota"/>
</dbReference>
<reference evidence="4 5" key="1">
    <citation type="submission" date="2009-06" db="EMBL/GenBank/DDBJ databases">
        <title>The Genome Sequence of Loxodonta africana (African elephant).</title>
        <authorList>
            <person name="Di Palma F."/>
            <person name="Heiman D."/>
            <person name="Young S."/>
            <person name="Johnson J."/>
            <person name="Lander E.S."/>
            <person name="Lindblad-Toh K."/>
        </authorList>
    </citation>
    <scope>NUCLEOTIDE SEQUENCE [LARGE SCALE GENOMIC DNA]</scope>
    <source>
        <strain evidence="4 5">Isolate ISIS603380</strain>
    </source>
</reference>
<keyword evidence="5" id="KW-1185">Reference proteome</keyword>
<dbReference type="PROSITE" id="PS51746">
    <property type="entry name" value="PPM_2"/>
    <property type="match status" value="1"/>
</dbReference>
<accession>G3TLN4</accession>
<evidence type="ECO:0000259" key="3">
    <source>
        <dbReference type="PROSITE" id="PS51746"/>
    </source>
</evidence>
<dbReference type="Pfam" id="PF00481">
    <property type="entry name" value="PP2C"/>
    <property type="match status" value="2"/>
</dbReference>
<dbReference type="SMART" id="SM00332">
    <property type="entry name" value="PP2Cc"/>
    <property type="match status" value="1"/>
</dbReference>
<comment type="similarity">
    <text evidence="1">Belongs to the PP2C family.</text>
</comment>
<dbReference type="Ensembl" id="ENSLAFT00000008322.3">
    <property type="protein sequence ID" value="ENSLAFP00000015854.2"/>
    <property type="gene ID" value="ENSLAFG00000008322.3"/>
</dbReference>
<dbReference type="InterPro" id="IPR001932">
    <property type="entry name" value="PPM-type_phosphatase-like_dom"/>
</dbReference>
<dbReference type="OMA" id="NFYEGAA"/>
<dbReference type="GeneTree" id="ENSGT00390000017863"/>
<proteinExistence type="inferred from homology"/>
<sequence length="629" mass="71812">HVNIFHPLCRVFWKSREWKMRISTFDSDEEISTSYKRKKKRKKRPLENIDDHKEQESSEQAITFPCSICKHEIDLPGFFFHKKQHIALTSLGFHWMGEKIPLRSEIVAQRQLLITKLLSSRIFSEKLQTVNNAFELIWKKQVPAYYKIIENIDNSSVYSQKVCHLLIKGVAICEDRNSTWRATMEDKFAIVNNFGNKSNVCFFGLFDGHHGVSAAELASMELPVLLLHQISRFDPSYQMTPEQQKLIDTFHTVFKEEYRKIEDRFSFIPQKTKALHGEFEAIHKGFAKAFWRMDRLLRLGRKEVSRVQWSGCSAVTCILEGNIKSLHAHNHWRRKHGHGHLLESAHSGKMPQIISGVLHVANVGNVHAVLCRNGKGFCLTKEHTIQNAMERRRVLHNGAIINSNEPNGFLEVQTKTTRGLGFHGNLKLKKFIIPAPQTISVPIDDLCQFLVLATNGLWEVLDKNEVIALAMTMFHTYKEKCFMAENESSSSKLSEPSVRKPESNDIHILYQCKPLSKEHLSAINSKENLYDSKYSDHSIGDLENSETFPPRPTIRQHHGRKPTDGQVSADDVPTDPNEKAKEPSAKSFYEGAAAYVSRQLVKAALTAGSRDNITVAVILLSGCEYQFLI</sequence>
<feature type="region of interest" description="Disordered" evidence="2">
    <location>
        <begin position="540"/>
        <end position="585"/>
    </location>
</feature>
<dbReference type="STRING" id="9785.ENSLAFP00000015854"/>
<dbReference type="Gene3D" id="3.60.40.10">
    <property type="entry name" value="PPM-type phosphatase domain"/>
    <property type="match status" value="1"/>
</dbReference>
<dbReference type="Proteomes" id="UP000007646">
    <property type="component" value="Unassembled WGS sequence"/>
</dbReference>
<gene>
    <name evidence="4" type="primary">PP2D1</name>
</gene>
<reference evidence="4" key="3">
    <citation type="submission" date="2025-09" db="UniProtKB">
        <authorList>
            <consortium name="Ensembl"/>
        </authorList>
    </citation>
    <scope>IDENTIFICATION</scope>
    <source>
        <strain evidence="4">Isolate ISIS603380</strain>
    </source>
</reference>
<dbReference type="CDD" id="cd00143">
    <property type="entry name" value="PP2Cc"/>
    <property type="match status" value="1"/>
</dbReference>
<dbReference type="InParanoid" id="G3TLN4"/>
<evidence type="ECO:0000256" key="1">
    <source>
        <dbReference type="ARBA" id="ARBA00006702"/>
    </source>
</evidence>
<evidence type="ECO:0000256" key="2">
    <source>
        <dbReference type="SAM" id="MobiDB-lite"/>
    </source>
</evidence>
<dbReference type="PANTHER" id="PTHR13832">
    <property type="entry name" value="PROTEIN PHOSPHATASE 2C"/>
    <property type="match status" value="1"/>
</dbReference>
<evidence type="ECO:0000313" key="4">
    <source>
        <dbReference type="Ensembl" id="ENSLAFP00000015854.2"/>
    </source>
</evidence>
<organism evidence="4 5">
    <name type="scientific">Loxodonta africana</name>
    <name type="common">African elephant</name>
    <dbReference type="NCBI Taxonomy" id="9785"/>
    <lineage>
        <taxon>Eukaryota</taxon>
        <taxon>Metazoa</taxon>
        <taxon>Chordata</taxon>
        <taxon>Craniata</taxon>
        <taxon>Vertebrata</taxon>
        <taxon>Euteleostomi</taxon>
        <taxon>Mammalia</taxon>
        <taxon>Eutheria</taxon>
        <taxon>Afrotheria</taxon>
        <taxon>Proboscidea</taxon>
        <taxon>Elephantidae</taxon>
        <taxon>Loxodonta</taxon>
    </lineage>
</organism>
<reference evidence="4" key="2">
    <citation type="submission" date="2025-08" db="UniProtKB">
        <authorList>
            <consortium name="Ensembl"/>
        </authorList>
    </citation>
    <scope>IDENTIFICATION</scope>
    <source>
        <strain evidence="4">Isolate ISIS603380</strain>
    </source>
</reference>
<dbReference type="InterPro" id="IPR015655">
    <property type="entry name" value="PP2C"/>
</dbReference>